<dbReference type="Proteomes" id="UP000315131">
    <property type="component" value="Unassembled WGS sequence"/>
</dbReference>
<dbReference type="AlphaFoldDB" id="A0A550I3Z5"/>
<keyword evidence="9" id="KW-1185">Reference proteome</keyword>
<dbReference type="NCBIfam" id="TIGR01308">
    <property type="entry name" value="rpmD_bact"/>
    <property type="match status" value="1"/>
</dbReference>
<dbReference type="PROSITE" id="PS00634">
    <property type="entry name" value="RIBOSOMAL_L30"/>
    <property type="match status" value="1"/>
</dbReference>
<comment type="subunit">
    <text evidence="2 5">Part of the 50S ribosomal subunit.</text>
</comment>
<dbReference type="GO" id="GO:0006412">
    <property type="term" value="P:translation"/>
    <property type="evidence" value="ECO:0007669"/>
    <property type="project" value="UniProtKB-UniRule"/>
</dbReference>
<evidence type="ECO:0000256" key="5">
    <source>
        <dbReference type="HAMAP-Rule" id="MF_01371"/>
    </source>
</evidence>
<dbReference type="SUPFAM" id="SSF55129">
    <property type="entry name" value="Ribosomal protein L30p/L7e"/>
    <property type="match status" value="1"/>
</dbReference>
<keyword evidence="3 5" id="KW-0689">Ribosomal protein</keyword>
<evidence type="ECO:0000313" key="8">
    <source>
        <dbReference type="EMBL" id="TRO65671.1"/>
    </source>
</evidence>
<dbReference type="CDD" id="cd01658">
    <property type="entry name" value="Ribosomal_L30"/>
    <property type="match status" value="1"/>
</dbReference>
<dbReference type="InterPro" id="IPR016082">
    <property type="entry name" value="Ribosomal_uL30_ferredoxin-like"/>
</dbReference>
<comment type="caution">
    <text evidence="8">The sequence shown here is derived from an EMBL/GenBank/DDBJ whole genome shotgun (WGS) entry which is preliminary data.</text>
</comment>
<evidence type="ECO:0000256" key="3">
    <source>
        <dbReference type="ARBA" id="ARBA00022980"/>
    </source>
</evidence>
<reference evidence="8 9" key="1">
    <citation type="submission" date="2019-06" db="EMBL/GenBank/DDBJ databases">
        <title>Gramella sabulilitoris sp. nov., isolated from a marine sand.</title>
        <authorList>
            <person name="Yoon J.-H."/>
        </authorList>
    </citation>
    <scope>NUCLEOTIDE SEQUENCE [LARGE SCALE GENOMIC DNA]</scope>
    <source>
        <strain evidence="8 9">HSMS-1</strain>
    </source>
</reference>
<dbReference type="FunFam" id="3.30.1390.20:FF:000001">
    <property type="entry name" value="50S ribosomal protein L30"/>
    <property type="match status" value="1"/>
</dbReference>
<dbReference type="InterPro" id="IPR005996">
    <property type="entry name" value="Ribosomal_uL30_bac-type"/>
</dbReference>
<evidence type="ECO:0000313" key="9">
    <source>
        <dbReference type="Proteomes" id="UP000315131"/>
    </source>
</evidence>
<organism evidence="8 9">
    <name type="scientific">Christiangramia sabulilitoris</name>
    <dbReference type="NCBI Taxonomy" id="2583991"/>
    <lineage>
        <taxon>Bacteria</taxon>
        <taxon>Pseudomonadati</taxon>
        <taxon>Bacteroidota</taxon>
        <taxon>Flavobacteriia</taxon>
        <taxon>Flavobacteriales</taxon>
        <taxon>Flavobacteriaceae</taxon>
        <taxon>Christiangramia</taxon>
    </lineage>
</organism>
<name>A0A550I3Z5_9FLAO</name>
<dbReference type="Pfam" id="PF00327">
    <property type="entry name" value="Ribosomal_L30"/>
    <property type="match status" value="1"/>
</dbReference>
<evidence type="ECO:0000256" key="2">
    <source>
        <dbReference type="ARBA" id="ARBA00011838"/>
    </source>
</evidence>
<accession>A0A550I3Z5</accession>
<evidence type="ECO:0000256" key="4">
    <source>
        <dbReference type="ARBA" id="ARBA00023274"/>
    </source>
</evidence>
<dbReference type="InterPro" id="IPR018038">
    <property type="entry name" value="Ribosomal_uL30_CS"/>
</dbReference>
<dbReference type="Gene3D" id="3.30.1390.20">
    <property type="entry name" value="Ribosomal protein L30, ferredoxin-like fold domain"/>
    <property type="match status" value="1"/>
</dbReference>
<feature type="domain" description="Large ribosomal subunit protein uL30-like ferredoxin-like fold" evidence="7">
    <location>
        <begin position="28"/>
        <end position="78"/>
    </location>
</feature>
<dbReference type="GO" id="GO:0022625">
    <property type="term" value="C:cytosolic large ribosomal subunit"/>
    <property type="evidence" value="ECO:0007669"/>
    <property type="project" value="TreeGrafter"/>
</dbReference>
<dbReference type="EMBL" id="VHSF01000002">
    <property type="protein sequence ID" value="TRO65671.1"/>
    <property type="molecule type" value="Genomic_DNA"/>
</dbReference>
<dbReference type="OrthoDB" id="9812790at2"/>
<dbReference type="PANTHER" id="PTHR15892">
    <property type="entry name" value="MITOCHONDRIAL RIBOSOMAL PROTEIN L30"/>
    <property type="match status" value="1"/>
</dbReference>
<dbReference type="HAMAP" id="MF_01371_B">
    <property type="entry name" value="Ribosomal_uL30_B"/>
    <property type="match status" value="1"/>
</dbReference>
<evidence type="ECO:0000259" key="7">
    <source>
        <dbReference type="Pfam" id="PF00327"/>
    </source>
</evidence>
<evidence type="ECO:0000256" key="1">
    <source>
        <dbReference type="ARBA" id="ARBA00007594"/>
    </source>
</evidence>
<dbReference type="GO" id="GO:0003735">
    <property type="term" value="F:structural constituent of ribosome"/>
    <property type="evidence" value="ECO:0007669"/>
    <property type="project" value="InterPro"/>
</dbReference>
<dbReference type="InterPro" id="IPR036919">
    <property type="entry name" value="Ribo_uL30_ferredoxin-like_sf"/>
</dbReference>
<keyword evidence="4 5" id="KW-0687">Ribonucleoprotein</keyword>
<sequence>MPKLLQNKEVFHWKRFLKDKSRNKMGKIKVTKVKSAINRTKNQKLVLESLGLKRIGQTVEHDDTPNILGMVNKVKHLVSVEETK</sequence>
<gene>
    <name evidence="5 8" type="primary">rpmD</name>
    <name evidence="8" type="ORF">FGM01_09755</name>
</gene>
<comment type="similarity">
    <text evidence="1 5 6">Belongs to the universal ribosomal protein uL30 family.</text>
</comment>
<protein>
    <recommendedName>
        <fullName evidence="5">Large ribosomal subunit protein uL30</fullName>
    </recommendedName>
</protein>
<proteinExistence type="inferred from homology"/>
<evidence type="ECO:0000256" key="6">
    <source>
        <dbReference type="RuleBase" id="RU003734"/>
    </source>
</evidence>
<dbReference type="PANTHER" id="PTHR15892:SF2">
    <property type="entry name" value="LARGE RIBOSOMAL SUBUNIT PROTEIN UL30M"/>
    <property type="match status" value="1"/>
</dbReference>